<dbReference type="Proteomes" id="UP000029507">
    <property type="component" value="Chromosome"/>
</dbReference>
<keyword evidence="2" id="KW-1185">Reference proteome</keyword>
<dbReference type="STRING" id="169760.PSTEL_16725"/>
<reference evidence="1 2" key="1">
    <citation type="submission" date="2014-08" db="EMBL/GenBank/DDBJ databases">
        <title>Comparative genomics of the Paenibacillus odorifer group.</title>
        <authorList>
            <person name="den Bakker H.C."/>
            <person name="Tsai Y.-C."/>
            <person name="Martin N."/>
            <person name="Korlach J."/>
            <person name="Wiedmann M."/>
        </authorList>
    </citation>
    <scope>NUCLEOTIDE SEQUENCE [LARGE SCALE GENOMIC DNA]</scope>
    <source>
        <strain evidence="1 2">DSM 14472</strain>
    </source>
</reference>
<dbReference type="OrthoDB" id="359038at2"/>
<dbReference type="SUPFAM" id="SSF55729">
    <property type="entry name" value="Acyl-CoA N-acyltransferases (Nat)"/>
    <property type="match status" value="1"/>
</dbReference>
<dbReference type="InterPro" id="IPR016181">
    <property type="entry name" value="Acyl_CoA_acyltransferase"/>
</dbReference>
<evidence type="ECO:0000313" key="1">
    <source>
        <dbReference type="EMBL" id="AIQ64500.1"/>
    </source>
</evidence>
<name>A0A089LWI7_9BACL</name>
<dbReference type="HOGENOM" id="CLU_107547_1_0_9"/>
<dbReference type="AlphaFoldDB" id="A0A089LWI7"/>
<evidence type="ECO:0008006" key="3">
    <source>
        <dbReference type="Google" id="ProtNLM"/>
    </source>
</evidence>
<gene>
    <name evidence="1" type="ORF">PSTEL_16725</name>
</gene>
<sequence length="187" mass="22101">MYKIYENCPVFHNEKITLRHTNEEDTLELLNCYSDEKAVPLFNSDNCNGDTFFYTTPERMKQGIDFWQFCYETKQYVRMTIILNSTNEIIGTVEMFNRGAAYFYGVHGILRIDIMSKYEEEEVLRAVLELAHVHFYQEFGVEWIVTKAVSDAVIRRETLAKLGYIPMKSFALDHYYGRGEHENRNPF</sequence>
<dbReference type="Gene3D" id="3.40.630.30">
    <property type="match status" value="1"/>
</dbReference>
<protein>
    <recommendedName>
        <fullName evidence="3">N-acetyltransferase domain-containing protein</fullName>
    </recommendedName>
</protein>
<evidence type="ECO:0000313" key="2">
    <source>
        <dbReference type="Proteomes" id="UP000029507"/>
    </source>
</evidence>
<accession>A0A089LWI7</accession>
<dbReference type="KEGG" id="pste:PSTEL_16725"/>
<dbReference type="EMBL" id="CP009286">
    <property type="protein sequence ID" value="AIQ64500.1"/>
    <property type="molecule type" value="Genomic_DNA"/>
</dbReference>
<proteinExistence type="predicted"/>
<organism evidence="1 2">
    <name type="scientific">Paenibacillus stellifer</name>
    <dbReference type="NCBI Taxonomy" id="169760"/>
    <lineage>
        <taxon>Bacteria</taxon>
        <taxon>Bacillati</taxon>
        <taxon>Bacillota</taxon>
        <taxon>Bacilli</taxon>
        <taxon>Bacillales</taxon>
        <taxon>Paenibacillaceae</taxon>
        <taxon>Paenibacillus</taxon>
    </lineage>
</organism>